<proteinExistence type="predicted"/>
<protein>
    <recommendedName>
        <fullName evidence="1">CdiI immunity protein domain-containing protein</fullName>
    </recommendedName>
</protein>
<organism evidence="2 3">
    <name type="scientific">Terribacillus saccharophilus</name>
    <dbReference type="NCBI Taxonomy" id="361277"/>
    <lineage>
        <taxon>Bacteria</taxon>
        <taxon>Bacillati</taxon>
        <taxon>Bacillota</taxon>
        <taxon>Bacilli</taxon>
        <taxon>Bacillales</taxon>
        <taxon>Bacillaceae</taxon>
        <taxon>Terribacillus</taxon>
    </lineage>
</organism>
<dbReference type="InterPro" id="IPR041129">
    <property type="entry name" value="CdiI_2"/>
</dbReference>
<feature type="domain" description="CdiI immunity protein" evidence="1">
    <location>
        <begin position="8"/>
        <end position="85"/>
    </location>
</feature>
<dbReference type="AlphaFoldDB" id="A0AAX2EGY6"/>
<sequence length="94" mass="10846">MQNEDVFEFLGGTFHQDIESPEHAFEEFLRETNRVYLNDAVLFVNEFINSALTKEEKNSFIEESADGIYFPALGLEPIDWLQGITLQIETELSN</sequence>
<dbReference type="Pfam" id="PF18593">
    <property type="entry name" value="CdiI_2"/>
    <property type="match status" value="1"/>
</dbReference>
<dbReference type="EMBL" id="FOCD01000002">
    <property type="protein sequence ID" value="SEN50388.1"/>
    <property type="molecule type" value="Genomic_DNA"/>
</dbReference>
<gene>
    <name evidence="2" type="ORF">SAMN04489762_2409</name>
</gene>
<dbReference type="Proteomes" id="UP000199735">
    <property type="component" value="Unassembled WGS sequence"/>
</dbReference>
<name>A0AAX2EGY6_9BACI</name>
<reference evidence="2 3" key="1">
    <citation type="submission" date="2016-10" db="EMBL/GenBank/DDBJ databases">
        <authorList>
            <person name="Varghese N."/>
            <person name="Submissions S."/>
        </authorList>
    </citation>
    <scope>NUCLEOTIDE SEQUENCE [LARGE SCALE GENOMIC DNA]</scope>
    <source>
        <strain evidence="2 3">DSM 21619</strain>
    </source>
</reference>
<dbReference type="RefSeq" id="WP_093880830.1">
    <property type="nucleotide sequence ID" value="NZ_FOCD01000002.1"/>
</dbReference>
<evidence type="ECO:0000313" key="3">
    <source>
        <dbReference type="Proteomes" id="UP000199735"/>
    </source>
</evidence>
<evidence type="ECO:0000313" key="2">
    <source>
        <dbReference type="EMBL" id="SEN50388.1"/>
    </source>
</evidence>
<comment type="caution">
    <text evidence="2">The sequence shown here is derived from an EMBL/GenBank/DDBJ whole genome shotgun (WGS) entry which is preliminary data.</text>
</comment>
<accession>A0AAX2EGY6</accession>
<evidence type="ECO:0000259" key="1">
    <source>
        <dbReference type="Pfam" id="PF18593"/>
    </source>
</evidence>